<dbReference type="STRING" id="1903181.BTN85_1928"/>
<keyword evidence="1" id="KW-0808">Transferase</keyword>
<dbReference type="EMBL" id="MSDW01000002">
    <property type="protein sequence ID" value="OKY77280.1"/>
    <property type="molecule type" value="Genomic_DNA"/>
</dbReference>
<evidence type="ECO:0000313" key="1">
    <source>
        <dbReference type="EMBL" id="OKY77280.1"/>
    </source>
</evidence>
<dbReference type="AlphaFoldDB" id="A0A1Q6DSC3"/>
<dbReference type="SUPFAM" id="SSF52540">
    <property type="entry name" value="P-loop containing nucleoside triphosphate hydrolases"/>
    <property type="match status" value="1"/>
</dbReference>
<dbReference type="InParanoid" id="A0A1Q6DSC3"/>
<sequence>MHESYEIVQKIKRQLEKEKTEVISSEKLRKKVINELLSRGFEKEEKFYRVRHEIKNLDKPIFILIGGGTGVGKSTIALDIGHRLDINRVIGSDQVREIMRSILSPNLVPTLHQSSFKAKDKIRTPFRDNKLIYGFREQTSIVNEGLAAVMKRGEKEGLNMILNGVHIIPGFLERTMKKLPEHTFRYILDVPDKQQHIQHFYTREEGSKRKPNRYINELEDIREIHNHILEMAKEKNVKIVENTDYEESLRTILEDIIEKLEKKI</sequence>
<organism evidence="1 2">
    <name type="scientific">Methanohalarchaeum thermophilum</name>
    <dbReference type="NCBI Taxonomy" id="1903181"/>
    <lineage>
        <taxon>Archaea</taxon>
        <taxon>Methanobacteriati</taxon>
        <taxon>Methanobacteriota</taxon>
        <taxon>Methanonatronarchaeia</taxon>
        <taxon>Methanonatronarchaeales</taxon>
        <taxon>Methanonatronarchaeaceae</taxon>
        <taxon>Candidatus Methanohalarchaeum</taxon>
    </lineage>
</organism>
<dbReference type="Gene3D" id="3.40.50.300">
    <property type="entry name" value="P-loop containing nucleotide triphosphate hydrolases"/>
    <property type="match status" value="1"/>
</dbReference>
<accession>A0A1Q6DSC3</accession>
<dbReference type="PANTHER" id="PTHR33477:SF3">
    <property type="entry name" value="P-LOOP NTPASE DOMAIN-CONTAINING PROTEIN LPA1 HOMOLOG 1"/>
    <property type="match status" value="1"/>
</dbReference>
<comment type="caution">
    <text evidence="1">The sequence shown here is derived from an EMBL/GenBank/DDBJ whole genome shotgun (WGS) entry which is preliminary data.</text>
</comment>
<proteinExistence type="predicted"/>
<name>A0A1Q6DSC3_METT1</name>
<keyword evidence="1" id="KW-0418">Kinase</keyword>
<dbReference type="PANTHER" id="PTHR33477">
    <property type="entry name" value="P-LOOP NTPASE DOMAIN-CONTAINING PROTEIN LPA1 HOMOLOG 1"/>
    <property type="match status" value="1"/>
</dbReference>
<protein>
    <submittedName>
        <fullName evidence="1">2-phosphoglycerate kinase Pgk</fullName>
    </submittedName>
</protein>
<dbReference type="Proteomes" id="UP000185744">
    <property type="component" value="Unassembled WGS sequence"/>
</dbReference>
<dbReference type="GO" id="GO:0016301">
    <property type="term" value="F:kinase activity"/>
    <property type="evidence" value="ECO:0007669"/>
    <property type="project" value="UniProtKB-KW"/>
</dbReference>
<gene>
    <name evidence="1" type="ORF">BTN85_1928</name>
</gene>
<evidence type="ECO:0000313" key="2">
    <source>
        <dbReference type="Proteomes" id="UP000185744"/>
    </source>
</evidence>
<keyword evidence="2" id="KW-1185">Reference proteome</keyword>
<dbReference type="InterPro" id="IPR027417">
    <property type="entry name" value="P-loop_NTPase"/>
</dbReference>
<reference evidence="1" key="1">
    <citation type="submission" date="2016-12" db="EMBL/GenBank/DDBJ databases">
        <title>Discovery of methanogenic haloarchaea.</title>
        <authorList>
            <person name="Sorokin D.Y."/>
            <person name="Makarova K.S."/>
            <person name="Abbas B."/>
            <person name="Ferrer M."/>
            <person name="Golyshin P.N."/>
        </authorList>
    </citation>
    <scope>NUCLEOTIDE SEQUENCE [LARGE SCALE GENOMIC DNA]</scope>
    <source>
        <strain evidence="1">HMET1</strain>
    </source>
</reference>